<dbReference type="EMBL" id="KN819576">
    <property type="protein sequence ID" value="KIJ08680.1"/>
    <property type="molecule type" value="Genomic_DNA"/>
</dbReference>
<dbReference type="Proteomes" id="UP000053647">
    <property type="component" value="Unassembled WGS sequence"/>
</dbReference>
<reference evidence="3" key="2">
    <citation type="submission" date="2015-01" db="EMBL/GenBank/DDBJ databases">
        <title>Evolutionary Origins and Diversification of the Mycorrhizal Mutualists.</title>
        <authorList>
            <consortium name="DOE Joint Genome Institute"/>
            <consortium name="Mycorrhizal Genomics Consortium"/>
            <person name="Kohler A."/>
            <person name="Kuo A."/>
            <person name="Nagy L.G."/>
            <person name="Floudas D."/>
            <person name="Copeland A."/>
            <person name="Barry K.W."/>
            <person name="Cichocki N."/>
            <person name="Veneault-Fourrey C."/>
            <person name="LaButti K."/>
            <person name="Lindquist E.A."/>
            <person name="Lipzen A."/>
            <person name="Lundell T."/>
            <person name="Morin E."/>
            <person name="Murat C."/>
            <person name="Riley R."/>
            <person name="Ohm R."/>
            <person name="Sun H."/>
            <person name="Tunlid A."/>
            <person name="Henrissat B."/>
            <person name="Grigoriev I.V."/>
            <person name="Hibbett D.S."/>
            <person name="Martin F."/>
        </authorList>
    </citation>
    <scope>NUCLEOTIDE SEQUENCE [LARGE SCALE GENOMIC DNA]</scope>
    <source>
        <strain evidence="3">ATCC 200175</strain>
    </source>
</reference>
<feature type="compositionally biased region" description="Polar residues" evidence="1">
    <location>
        <begin position="105"/>
        <end position="119"/>
    </location>
</feature>
<accession>A0A0C9SZI6</accession>
<evidence type="ECO:0000256" key="1">
    <source>
        <dbReference type="SAM" id="MobiDB-lite"/>
    </source>
</evidence>
<name>A0A0C9SZI6_PAXIN</name>
<gene>
    <name evidence="2" type="ORF">PAXINDRAFT_102490</name>
</gene>
<organism evidence="2 3">
    <name type="scientific">Paxillus involutus ATCC 200175</name>
    <dbReference type="NCBI Taxonomy" id="664439"/>
    <lineage>
        <taxon>Eukaryota</taxon>
        <taxon>Fungi</taxon>
        <taxon>Dikarya</taxon>
        <taxon>Basidiomycota</taxon>
        <taxon>Agaricomycotina</taxon>
        <taxon>Agaricomycetes</taxon>
        <taxon>Agaricomycetidae</taxon>
        <taxon>Boletales</taxon>
        <taxon>Paxilineae</taxon>
        <taxon>Paxillaceae</taxon>
        <taxon>Paxillus</taxon>
    </lineage>
</organism>
<feature type="region of interest" description="Disordered" evidence="1">
    <location>
        <begin position="131"/>
        <end position="176"/>
    </location>
</feature>
<feature type="region of interest" description="Disordered" evidence="1">
    <location>
        <begin position="96"/>
        <end position="119"/>
    </location>
</feature>
<keyword evidence="3" id="KW-1185">Reference proteome</keyword>
<evidence type="ECO:0000313" key="3">
    <source>
        <dbReference type="Proteomes" id="UP000053647"/>
    </source>
</evidence>
<dbReference type="AlphaFoldDB" id="A0A0C9SZI6"/>
<protein>
    <submittedName>
        <fullName evidence="2">Uncharacterized protein</fullName>
    </submittedName>
</protein>
<dbReference type="HOGENOM" id="CLU_1161466_0_0_1"/>
<evidence type="ECO:0000313" key="2">
    <source>
        <dbReference type="EMBL" id="KIJ08680.1"/>
    </source>
</evidence>
<proteinExistence type="predicted"/>
<sequence>MVHHRYLVSHIVRIVEQHASQIFTAINVDVPSVLLSQQLPNPSAVQGVILSLPSILRHPYLRLLVPSSPQPRSHIHAQSSELSPLTVAPALPSPSVLSGPHSFHPCSTSNAPSPQSMTSVDDTLVEAPLAETSGASGGQGQAAPTRCGVPADSNRSARTPGTVLGDAASPSQATPVQWSSVDIVDIGAHQEQHISAPSTQPGDVTTLIFNPAPNANLKQRHKIARIKEILINILRKSVH</sequence>
<reference evidence="2 3" key="1">
    <citation type="submission" date="2014-06" db="EMBL/GenBank/DDBJ databases">
        <authorList>
            <consortium name="DOE Joint Genome Institute"/>
            <person name="Kuo A."/>
            <person name="Kohler A."/>
            <person name="Nagy L.G."/>
            <person name="Floudas D."/>
            <person name="Copeland A."/>
            <person name="Barry K.W."/>
            <person name="Cichocki N."/>
            <person name="Veneault-Fourrey C."/>
            <person name="LaButti K."/>
            <person name="Lindquist E.A."/>
            <person name="Lipzen A."/>
            <person name="Lundell T."/>
            <person name="Morin E."/>
            <person name="Murat C."/>
            <person name="Sun H."/>
            <person name="Tunlid A."/>
            <person name="Henrissat B."/>
            <person name="Grigoriev I.V."/>
            <person name="Hibbett D.S."/>
            <person name="Martin F."/>
            <person name="Nordberg H.P."/>
            <person name="Cantor M.N."/>
            <person name="Hua S.X."/>
        </authorList>
    </citation>
    <scope>NUCLEOTIDE SEQUENCE [LARGE SCALE GENOMIC DNA]</scope>
    <source>
        <strain evidence="2 3">ATCC 200175</strain>
    </source>
</reference>